<dbReference type="GeneID" id="14539961"/>
<protein>
    <submittedName>
        <fullName evidence="2">Uncharacterized protein</fullName>
    </submittedName>
</protein>
<dbReference type="AlphaFoldDB" id="H8X4H7"/>
<evidence type="ECO:0000313" key="2">
    <source>
        <dbReference type="EMBL" id="CCG22919.1"/>
    </source>
</evidence>
<feature type="compositionally biased region" description="Polar residues" evidence="1">
    <location>
        <begin position="462"/>
        <end position="473"/>
    </location>
</feature>
<accession>H8X4H7</accession>
<feature type="region of interest" description="Disordered" evidence="1">
    <location>
        <begin position="344"/>
        <end position="377"/>
    </location>
</feature>
<keyword evidence="3" id="KW-1185">Reference proteome</keyword>
<reference evidence="2 3" key="1">
    <citation type="journal article" date="2012" name="PLoS ONE">
        <title>Sequence and analysis of the genome of the pathogenic yeast Candida orthopsilosis.</title>
        <authorList>
            <person name="Riccombeni A."/>
            <person name="Vidanes G."/>
            <person name="Proux-Wera E."/>
            <person name="Wolfe K.H."/>
            <person name="Butler G."/>
        </authorList>
    </citation>
    <scope>NUCLEOTIDE SEQUENCE [LARGE SCALE GENOMIC DNA]</scope>
    <source>
        <strain evidence="2 3">Co 90-125</strain>
    </source>
</reference>
<dbReference type="HOGENOM" id="CLU_505343_0_0_1"/>
<dbReference type="OrthoDB" id="4024803at2759"/>
<feature type="compositionally biased region" description="Basic and acidic residues" evidence="1">
    <location>
        <begin position="355"/>
        <end position="364"/>
    </location>
</feature>
<feature type="compositionally biased region" description="Polar residues" evidence="1">
    <location>
        <begin position="344"/>
        <end position="354"/>
    </location>
</feature>
<name>H8X4H7_CANO9</name>
<feature type="region of interest" description="Disordered" evidence="1">
    <location>
        <begin position="452"/>
        <end position="494"/>
    </location>
</feature>
<dbReference type="PANTHER" id="PTHR23159:SF31">
    <property type="entry name" value="CENTROSOME-ASSOCIATED PROTEIN CEP250 ISOFORM X1"/>
    <property type="match status" value="1"/>
</dbReference>
<dbReference type="EMBL" id="HE681722">
    <property type="protein sequence ID" value="CCG22919.1"/>
    <property type="molecule type" value="Genomic_DNA"/>
</dbReference>
<dbReference type="RefSeq" id="XP_003869056.1">
    <property type="nucleotide sequence ID" value="XM_003869007.1"/>
</dbReference>
<sequence length="623" mass="69979">MTASKDPNVIGSHYIVDGETFIRVPRLKRHIRGVDEEIAKRLERRANEKINQVEQSFTELSINVSSNGYVNGAGGGSLSNFYPSVASNCQSSNNSTTNGRSLNDREATNYIHQVSNYNGCRVRFQDSSSILYDQSSTRDSISDNGRQIQAAPNGGGGTVVTGSLGVSSRYLHQMIQQVCLALDMSFTESNMTKIIDRINELKTSQSVSFQAQTWMNERNNLHKKFATLEESVSEKNGVIKALNLDVQDLKQIEVQHVNKIELLEAQLKESSMNAAKTISELLECKSSFESIENDMNTKVLQQEKQIQQLETKLDKLEKENAQLTQDLDKYKSSNLELSKENQSLTTKLNSFNQSHSDEKTQLEKKSRHLKKQVAEKEAKLESLTNQIATTKTKCNRKLTTMENEHNSIVDTLAVEIQILRNIINKYFENGHVNNEAYSAAVLPPSGLPASMSSLKDPVVSPPTRSKSLSTPKDSNTNNHNPPPQPSSNDDLEPVNSAIPQHLVTSIAQNLNHEDPTSSSTLYLRHLYENRYLHALKESKDMADSNTINNSTVTNLLNIHIHYLTKIIPTNERLGYFKLLIKEYQTRKILKSSDLTLIKKLVETDAGLMSDVHKRLNELDKYVL</sequence>
<proteinExistence type="predicted"/>
<gene>
    <name evidence="2" type="ORF">CORT_0D00710</name>
</gene>
<organism evidence="2 3">
    <name type="scientific">Candida orthopsilosis (strain 90-125)</name>
    <name type="common">Yeast</name>
    <dbReference type="NCBI Taxonomy" id="1136231"/>
    <lineage>
        <taxon>Eukaryota</taxon>
        <taxon>Fungi</taxon>
        <taxon>Dikarya</taxon>
        <taxon>Ascomycota</taxon>
        <taxon>Saccharomycotina</taxon>
        <taxon>Pichiomycetes</taxon>
        <taxon>Debaryomycetaceae</taxon>
        <taxon>Candida/Lodderomyces clade</taxon>
        <taxon>Candida</taxon>
    </lineage>
</organism>
<evidence type="ECO:0000256" key="1">
    <source>
        <dbReference type="SAM" id="MobiDB-lite"/>
    </source>
</evidence>
<dbReference type="PANTHER" id="PTHR23159">
    <property type="entry name" value="CENTROSOMAL PROTEIN 2"/>
    <property type="match status" value="1"/>
</dbReference>
<dbReference type="KEGG" id="cot:CORT_0D00710"/>
<evidence type="ECO:0000313" key="3">
    <source>
        <dbReference type="Proteomes" id="UP000005018"/>
    </source>
</evidence>
<dbReference type="Proteomes" id="UP000005018">
    <property type="component" value="Chromosome 4"/>
</dbReference>